<sequence length="151" mass="16834">MSEVETPHELVLTDTFPVPRDEVWAAWTDPERFASWWVGPGFRTHDLVMEVEPRGRFAATQSSEAGDFAMPFAGFYVDVVPNERLVFGLSDNPSPDEPQRTEMTVTLTDVDGGTRQEFRQTGVVTDEHFAALEAGTRVFFTQLGAHLTGRG</sequence>
<dbReference type="Proteomes" id="UP001304298">
    <property type="component" value="Unassembled WGS sequence"/>
</dbReference>
<dbReference type="Pfam" id="PF08327">
    <property type="entry name" value="AHSA1"/>
    <property type="match status" value="1"/>
</dbReference>
<comment type="similarity">
    <text evidence="1">Belongs to the AHA1 family.</text>
</comment>
<feature type="domain" description="Activator of Hsp90 ATPase homologue 1/2-like C-terminal" evidence="2">
    <location>
        <begin position="18"/>
        <end position="147"/>
    </location>
</feature>
<dbReference type="EMBL" id="JAYFSI010000006">
    <property type="protein sequence ID" value="MEA5363013.1"/>
    <property type="molecule type" value="Genomic_DNA"/>
</dbReference>
<dbReference type="InterPro" id="IPR013538">
    <property type="entry name" value="ASHA1/2-like_C"/>
</dbReference>
<name>A0ABU5R9V1_9PSEU</name>
<dbReference type="InterPro" id="IPR023393">
    <property type="entry name" value="START-like_dom_sf"/>
</dbReference>
<comment type="caution">
    <text evidence="3">The sequence shown here is derived from an EMBL/GenBank/DDBJ whole genome shotgun (WGS) entry which is preliminary data.</text>
</comment>
<gene>
    <name evidence="3" type="ORF">VA596_26015</name>
</gene>
<evidence type="ECO:0000313" key="4">
    <source>
        <dbReference type="Proteomes" id="UP001304298"/>
    </source>
</evidence>
<organism evidence="3 4">
    <name type="scientific">Amycolatopsis heterodermiae</name>
    <dbReference type="NCBI Taxonomy" id="3110235"/>
    <lineage>
        <taxon>Bacteria</taxon>
        <taxon>Bacillati</taxon>
        <taxon>Actinomycetota</taxon>
        <taxon>Actinomycetes</taxon>
        <taxon>Pseudonocardiales</taxon>
        <taxon>Pseudonocardiaceae</taxon>
        <taxon>Amycolatopsis</taxon>
    </lineage>
</organism>
<reference evidence="3 4" key="1">
    <citation type="submission" date="2023-12" db="EMBL/GenBank/DDBJ databases">
        <title>Amycolatopsis sp. V23-08.</title>
        <authorList>
            <person name="Somphong A."/>
        </authorList>
    </citation>
    <scope>NUCLEOTIDE SEQUENCE [LARGE SCALE GENOMIC DNA]</scope>
    <source>
        <strain evidence="3 4">V23-08</strain>
    </source>
</reference>
<dbReference type="Gene3D" id="3.30.530.20">
    <property type="match status" value="1"/>
</dbReference>
<protein>
    <submittedName>
        <fullName evidence="3">SRPBCC family protein</fullName>
    </submittedName>
</protein>
<evidence type="ECO:0000259" key="2">
    <source>
        <dbReference type="Pfam" id="PF08327"/>
    </source>
</evidence>
<keyword evidence="4" id="KW-1185">Reference proteome</keyword>
<accession>A0ABU5R9V1</accession>
<dbReference type="SUPFAM" id="SSF55961">
    <property type="entry name" value="Bet v1-like"/>
    <property type="match status" value="1"/>
</dbReference>
<evidence type="ECO:0000256" key="1">
    <source>
        <dbReference type="ARBA" id="ARBA00006817"/>
    </source>
</evidence>
<proteinExistence type="inferred from homology"/>
<evidence type="ECO:0000313" key="3">
    <source>
        <dbReference type="EMBL" id="MEA5363013.1"/>
    </source>
</evidence>
<dbReference type="CDD" id="cd07814">
    <property type="entry name" value="SRPBCC_CalC_Aha1-like"/>
    <property type="match status" value="1"/>
</dbReference>
<dbReference type="RefSeq" id="WP_323330769.1">
    <property type="nucleotide sequence ID" value="NZ_JAYFSI010000006.1"/>
</dbReference>